<reference evidence="3 4" key="1">
    <citation type="journal article" date="2012" name="Genome Biol.">
        <title>Genome and low-iron response of an oceanic diatom adapted to chronic iron limitation.</title>
        <authorList>
            <person name="Lommer M."/>
            <person name="Specht M."/>
            <person name="Roy A.S."/>
            <person name="Kraemer L."/>
            <person name="Andreson R."/>
            <person name="Gutowska M.A."/>
            <person name="Wolf J."/>
            <person name="Bergner S.V."/>
            <person name="Schilhabel M.B."/>
            <person name="Klostermeier U.C."/>
            <person name="Beiko R.G."/>
            <person name="Rosenstiel P."/>
            <person name="Hippler M."/>
            <person name="Laroche J."/>
        </authorList>
    </citation>
    <scope>NUCLEOTIDE SEQUENCE [LARGE SCALE GENOMIC DNA]</scope>
    <source>
        <strain evidence="3 4">CCMP1005</strain>
    </source>
</reference>
<sequence length="339" mass="38932">MNGLMGWYDGLDEEDLNETYDPNDALIFDEDAYLSSSFHEKDEVKALGAWWNQNKRSCAIVFGRPVYLDCPYREKEEVKELGARWDTEKRKWYVVPGDDVRPFHRWSPRIDGRRVALAKPSFHKSEVKQESHSNESCGHNFWLYLDVPYHDIELAKNFGGRWDEESKKWYVPPEYDVTLFARWSDTAAAVAAGDIGRAIRLTNFGYMSAVQRIAVVDSWRQHSPSGEARVEEKLEPKSDKPMASFASDEETPLGDAKEAAKMVEPNESFQSCEPSRDNGRDREKCTMKEQERKSDKTSFGVSNDETVEAADSQKKLATVVTPEKKRPRPSIEEEEDGWV</sequence>
<protein>
    <recommendedName>
        <fullName evidence="2">DUF5710 domain-containing protein</fullName>
    </recommendedName>
</protein>
<proteinExistence type="predicted"/>
<feature type="domain" description="DUF5710" evidence="2">
    <location>
        <begin position="143"/>
        <end position="184"/>
    </location>
</feature>
<keyword evidence="4" id="KW-1185">Reference proteome</keyword>
<evidence type="ECO:0000313" key="4">
    <source>
        <dbReference type="Proteomes" id="UP000266841"/>
    </source>
</evidence>
<gene>
    <name evidence="3" type="ORF">THAOC_10994</name>
</gene>
<evidence type="ECO:0000259" key="2">
    <source>
        <dbReference type="Pfam" id="PF18974"/>
    </source>
</evidence>
<feature type="domain" description="DUF5710" evidence="2">
    <location>
        <begin position="66"/>
        <end position="108"/>
    </location>
</feature>
<feature type="compositionally biased region" description="Basic and acidic residues" evidence="1">
    <location>
        <begin position="274"/>
        <end position="296"/>
    </location>
</feature>
<dbReference type="EMBL" id="AGNL01012422">
    <property type="protein sequence ID" value="EJK67899.1"/>
    <property type="molecule type" value="Genomic_DNA"/>
</dbReference>
<evidence type="ECO:0000313" key="3">
    <source>
        <dbReference type="EMBL" id="EJK67899.1"/>
    </source>
</evidence>
<dbReference type="Pfam" id="PF18974">
    <property type="entry name" value="DUF5710"/>
    <property type="match status" value="2"/>
</dbReference>
<accession>K0SSC1</accession>
<dbReference type="Proteomes" id="UP000266841">
    <property type="component" value="Unassembled WGS sequence"/>
</dbReference>
<dbReference type="OrthoDB" id="77439at2759"/>
<dbReference type="AlphaFoldDB" id="K0SSC1"/>
<name>K0SSC1_THAOC</name>
<feature type="compositionally biased region" description="Basic and acidic residues" evidence="1">
    <location>
        <begin position="228"/>
        <end position="240"/>
    </location>
</feature>
<feature type="region of interest" description="Disordered" evidence="1">
    <location>
        <begin position="220"/>
        <end position="339"/>
    </location>
</feature>
<organism evidence="3 4">
    <name type="scientific">Thalassiosira oceanica</name>
    <name type="common">Marine diatom</name>
    <dbReference type="NCBI Taxonomy" id="159749"/>
    <lineage>
        <taxon>Eukaryota</taxon>
        <taxon>Sar</taxon>
        <taxon>Stramenopiles</taxon>
        <taxon>Ochrophyta</taxon>
        <taxon>Bacillariophyta</taxon>
        <taxon>Coscinodiscophyceae</taxon>
        <taxon>Thalassiosirophycidae</taxon>
        <taxon>Thalassiosirales</taxon>
        <taxon>Thalassiosiraceae</taxon>
        <taxon>Thalassiosira</taxon>
    </lineage>
</organism>
<dbReference type="InterPro" id="IPR043764">
    <property type="entry name" value="DUF5710"/>
</dbReference>
<evidence type="ECO:0000256" key="1">
    <source>
        <dbReference type="SAM" id="MobiDB-lite"/>
    </source>
</evidence>
<comment type="caution">
    <text evidence="3">The sequence shown here is derived from an EMBL/GenBank/DDBJ whole genome shotgun (WGS) entry which is preliminary data.</text>
</comment>